<dbReference type="InterPro" id="IPR009057">
    <property type="entry name" value="Homeodomain-like_sf"/>
</dbReference>
<dbReference type="Proteomes" id="UP000317429">
    <property type="component" value="Chromosome"/>
</dbReference>
<evidence type="ECO:0000313" key="2">
    <source>
        <dbReference type="Proteomes" id="UP000317429"/>
    </source>
</evidence>
<proteinExistence type="predicted"/>
<dbReference type="PANTHER" id="PTHR34849">
    <property type="entry name" value="SSL5025 PROTEIN"/>
    <property type="match status" value="1"/>
</dbReference>
<protein>
    <recommendedName>
        <fullName evidence="3">DUF433 domain-containing protein</fullName>
    </recommendedName>
</protein>
<dbReference type="KEGG" id="pnd:Pla175_16940"/>
<dbReference type="PANTHER" id="PTHR34849:SF5">
    <property type="entry name" value="SSL2733 PROTEIN"/>
    <property type="match status" value="1"/>
</dbReference>
<dbReference type="InterPro" id="IPR007367">
    <property type="entry name" value="DUF433"/>
</dbReference>
<dbReference type="SUPFAM" id="SSF46689">
    <property type="entry name" value="Homeodomain-like"/>
    <property type="match status" value="1"/>
</dbReference>
<dbReference type="Pfam" id="PF04255">
    <property type="entry name" value="DUF433"/>
    <property type="match status" value="1"/>
</dbReference>
<gene>
    <name evidence="1" type="ORF">Pla175_16940</name>
</gene>
<dbReference type="AlphaFoldDB" id="A0A518DA12"/>
<dbReference type="OrthoDB" id="9808242at2"/>
<dbReference type="InterPro" id="IPR036388">
    <property type="entry name" value="WH-like_DNA-bd_sf"/>
</dbReference>
<dbReference type="Gene3D" id="1.10.10.10">
    <property type="entry name" value="Winged helix-like DNA-binding domain superfamily/Winged helix DNA-binding domain"/>
    <property type="match status" value="1"/>
</dbReference>
<dbReference type="RefSeq" id="WP_145283113.1">
    <property type="nucleotide sequence ID" value="NZ_CP036291.1"/>
</dbReference>
<name>A0A518DA12_9BACT</name>
<sequence>MNYLDRITIDPRIRSGKPCIRGTRIAVADVFDYLGGGMSVAEVLDDFPDLTADDIQACFAFAADRDSPKTPGSNGAPISTT</sequence>
<organism evidence="1 2">
    <name type="scientific">Pirellulimonas nuda</name>
    <dbReference type="NCBI Taxonomy" id="2528009"/>
    <lineage>
        <taxon>Bacteria</taxon>
        <taxon>Pseudomonadati</taxon>
        <taxon>Planctomycetota</taxon>
        <taxon>Planctomycetia</taxon>
        <taxon>Pirellulales</taxon>
        <taxon>Lacipirellulaceae</taxon>
        <taxon>Pirellulimonas</taxon>
    </lineage>
</organism>
<reference evidence="1 2" key="1">
    <citation type="submission" date="2019-02" db="EMBL/GenBank/DDBJ databases">
        <title>Deep-cultivation of Planctomycetes and their phenomic and genomic characterization uncovers novel biology.</title>
        <authorList>
            <person name="Wiegand S."/>
            <person name="Jogler M."/>
            <person name="Boedeker C."/>
            <person name="Pinto D."/>
            <person name="Vollmers J."/>
            <person name="Rivas-Marin E."/>
            <person name="Kohn T."/>
            <person name="Peeters S.H."/>
            <person name="Heuer A."/>
            <person name="Rast P."/>
            <person name="Oberbeckmann S."/>
            <person name="Bunk B."/>
            <person name="Jeske O."/>
            <person name="Meyerdierks A."/>
            <person name="Storesund J.E."/>
            <person name="Kallscheuer N."/>
            <person name="Luecker S."/>
            <person name="Lage O.M."/>
            <person name="Pohl T."/>
            <person name="Merkel B.J."/>
            <person name="Hornburger P."/>
            <person name="Mueller R.-W."/>
            <person name="Bruemmer F."/>
            <person name="Labrenz M."/>
            <person name="Spormann A.M."/>
            <person name="Op den Camp H."/>
            <person name="Overmann J."/>
            <person name="Amann R."/>
            <person name="Jetten M.S.M."/>
            <person name="Mascher T."/>
            <person name="Medema M.H."/>
            <person name="Devos D.P."/>
            <person name="Kaster A.-K."/>
            <person name="Ovreas L."/>
            <person name="Rohde M."/>
            <person name="Galperin M.Y."/>
            <person name="Jogler C."/>
        </authorList>
    </citation>
    <scope>NUCLEOTIDE SEQUENCE [LARGE SCALE GENOMIC DNA]</scope>
    <source>
        <strain evidence="1 2">Pla175</strain>
    </source>
</reference>
<keyword evidence="2" id="KW-1185">Reference proteome</keyword>
<evidence type="ECO:0008006" key="3">
    <source>
        <dbReference type="Google" id="ProtNLM"/>
    </source>
</evidence>
<accession>A0A518DA12</accession>
<dbReference type="EMBL" id="CP036291">
    <property type="protein sequence ID" value="QDU88319.1"/>
    <property type="molecule type" value="Genomic_DNA"/>
</dbReference>
<evidence type="ECO:0000313" key="1">
    <source>
        <dbReference type="EMBL" id="QDU88319.1"/>
    </source>
</evidence>